<accession>A0AAE1YM82</accession>
<dbReference type="PANTHER" id="PTHR46565:SF20">
    <property type="entry name" value="COLD SHOCK DOMAIN-CONTAINING PROTEIN 4"/>
    <property type="match status" value="1"/>
</dbReference>
<sequence length="121" mass="12986">MRSYNYTFALYFDSNHWTVLNDMSKVDDREQVSIKFEGFHSLCDGGAVEYVVDYGSDDRAEAANVIGPDDAFVQGSTRGSYDGRAALVAVVDTTVVVVSDAGTPEAEGVVLIAVRGGTFCS</sequence>
<dbReference type="EMBL" id="JACGWO010000003">
    <property type="protein sequence ID" value="KAK4433020.1"/>
    <property type="molecule type" value="Genomic_DNA"/>
</dbReference>
<organism evidence="1 2">
    <name type="scientific">Sesamum alatum</name>
    <dbReference type="NCBI Taxonomy" id="300844"/>
    <lineage>
        <taxon>Eukaryota</taxon>
        <taxon>Viridiplantae</taxon>
        <taxon>Streptophyta</taxon>
        <taxon>Embryophyta</taxon>
        <taxon>Tracheophyta</taxon>
        <taxon>Spermatophyta</taxon>
        <taxon>Magnoliopsida</taxon>
        <taxon>eudicotyledons</taxon>
        <taxon>Gunneridae</taxon>
        <taxon>Pentapetalae</taxon>
        <taxon>asterids</taxon>
        <taxon>lamiids</taxon>
        <taxon>Lamiales</taxon>
        <taxon>Pedaliaceae</taxon>
        <taxon>Sesamum</taxon>
    </lineage>
</organism>
<proteinExistence type="predicted"/>
<protein>
    <submittedName>
        <fullName evidence="1">Uncharacterized protein</fullName>
    </submittedName>
</protein>
<gene>
    <name evidence="1" type="ORF">Salat_1064200</name>
</gene>
<comment type="caution">
    <text evidence="1">The sequence shown here is derived from an EMBL/GenBank/DDBJ whole genome shotgun (WGS) entry which is preliminary data.</text>
</comment>
<dbReference type="AlphaFoldDB" id="A0AAE1YM82"/>
<dbReference type="Proteomes" id="UP001293254">
    <property type="component" value="Unassembled WGS sequence"/>
</dbReference>
<keyword evidence="2" id="KW-1185">Reference proteome</keyword>
<evidence type="ECO:0000313" key="1">
    <source>
        <dbReference type="EMBL" id="KAK4433020.1"/>
    </source>
</evidence>
<name>A0AAE1YM82_9LAMI</name>
<evidence type="ECO:0000313" key="2">
    <source>
        <dbReference type="Proteomes" id="UP001293254"/>
    </source>
</evidence>
<dbReference type="PANTHER" id="PTHR46565">
    <property type="entry name" value="COLD SHOCK DOMAIN PROTEIN 2"/>
    <property type="match status" value="1"/>
</dbReference>
<reference evidence="1" key="2">
    <citation type="journal article" date="2024" name="Plant">
        <title>Genomic evolution and insights into agronomic trait innovations of Sesamum species.</title>
        <authorList>
            <person name="Miao H."/>
            <person name="Wang L."/>
            <person name="Qu L."/>
            <person name="Liu H."/>
            <person name="Sun Y."/>
            <person name="Le M."/>
            <person name="Wang Q."/>
            <person name="Wei S."/>
            <person name="Zheng Y."/>
            <person name="Lin W."/>
            <person name="Duan Y."/>
            <person name="Cao H."/>
            <person name="Xiong S."/>
            <person name="Wang X."/>
            <person name="Wei L."/>
            <person name="Li C."/>
            <person name="Ma Q."/>
            <person name="Ju M."/>
            <person name="Zhao R."/>
            <person name="Li G."/>
            <person name="Mu C."/>
            <person name="Tian Q."/>
            <person name="Mei H."/>
            <person name="Zhang T."/>
            <person name="Gao T."/>
            <person name="Zhang H."/>
        </authorList>
    </citation>
    <scope>NUCLEOTIDE SEQUENCE</scope>
    <source>
        <strain evidence="1">3651</strain>
    </source>
</reference>
<reference evidence="1" key="1">
    <citation type="submission" date="2020-06" db="EMBL/GenBank/DDBJ databases">
        <authorList>
            <person name="Li T."/>
            <person name="Hu X."/>
            <person name="Zhang T."/>
            <person name="Song X."/>
            <person name="Zhang H."/>
            <person name="Dai N."/>
            <person name="Sheng W."/>
            <person name="Hou X."/>
            <person name="Wei L."/>
        </authorList>
    </citation>
    <scope>NUCLEOTIDE SEQUENCE</scope>
    <source>
        <strain evidence="1">3651</strain>
        <tissue evidence="1">Leaf</tissue>
    </source>
</reference>